<comment type="caution">
    <text evidence="3">The sequence shown here is derived from an EMBL/GenBank/DDBJ whole genome shotgun (WGS) entry which is preliminary data.</text>
</comment>
<organism evidence="3 4">
    <name type="scientific">Mycena rosella</name>
    <name type="common">Pink bonnet</name>
    <name type="synonym">Agaricus rosellus</name>
    <dbReference type="NCBI Taxonomy" id="1033263"/>
    <lineage>
        <taxon>Eukaryota</taxon>
        <taxon>Fungi</taxon>
        <taxon>Dikarya</taxon>
        <taxon>Basidiomycota</taxon>
        <taxon>Agaricomycotina</taxon>
        <taxon>Agaricomycetes</taxon>
        <taxon>Agaricomycetidae</taxon>
        <taxon>Agaricales</taxon>
        <taxon>Marasmiineae</taxon>
        <taxon>Mycenaceae</taxon>
        <taxon>Mycena</taxon>
    </lineage>
</organism>
<feature type="domain" description="DUF6533" evidence="2">
    <location>
        <begin position="194"/>
        <end position="238"/>
    </location>
</feature>
<reference evidence="3" key="1">
    <citation type="submission" date="2023-03" db="EMBL/GenBank/DDBJ databases">
        <title>Massive genome expansion in bonnet fungi (Mycena s.s.) driven by repeated elements and novel gene families across ecological guilds.</title>
        <authorList>
            <consortium name="Lawrence Berkeley National Laboratory"/>
            <person name="Harder C.B."/>
            <person name="Miyauchi S."/>
            <person name="Viragh M."/>
            <person name="Kuo A."/>
            <person name="Thoen E."/>
            <person name="Andreopoulos B."/>
            <person name="Lu D."/>
            <person name="Skrede I."/>
            <person name="Drula E."/>
            <person name="Henrissat B."/>
            <person name="Morin E."/>
            <person name="Kohler A."/>
            <person name="Barry K."/>
            <person name="LaButti K."/>
            <person name="Morin E."/>
            <person name="Salamov A."/>
            <person name="Lipzen A."/>
            <person name="Mereny Z."/>
            <person name="Hegedus B."/>
            <person name="Baldrian P."/>
            <person name="Stursova M."/>
            <person name="Weitz H."/>
            <person name="Taylor A."/>
            <person name="Grigoriev I.V."/>
            <person name="Nagy L.G."/>
            <person name="Martin F."/>
            <person name="Kauserud H."/>
        </authorList>
    </citation>
    <scope>NUCLEOTIDE SEQUENCE</scope>
    <source>
        <strain evidence="3">CBHHK067</strain>
    </source>
</reference>
<dbReference type="AlphaFoldDB" id="A0AAD7FQR2"/>
<evidence type="ECO:0000256" key="1">
    <source>
        <dbReference type="SAM" id="Phobius"/>
    </source>
</evidence>
<keyword evidence="4" id="KW-1185">Reference proteome</keyword>
<sequence length="521" mass="57076">MIDQETEWLRYSAATGAVVAYGWMGIEQGTGIIVLDATTGTVLRAEPIGKPKEKCGVSVPCDLTPAGDALVVVFGDGQLAAAPLGTFVANRFMREGDSGLLVTIPCPDFALSTPRKSKERRRKASEVIVRVLRHLAAPLQVRRDSTSKRPGTGADPRRIPPAYAFKYRATQLPMSQSIPDPIDDISDAVKLNFVGFASFTILVWDHIVTFDDEVEYIWKGKKGPIAYLFLFNRYLTPLGFIVNLFAYLSPSWTVEGCTVAIAIEVVGLMMLLRMNALYPTRRWIPALLGVLLAVETGIYAWLFSEGESALHNRASACSMGFAPAVSGAARAAAWYPLVYDSIIFGLTVNRTLPSIRKRQAGFIVKKLLEDGLLYYSVIFSMTLVLTIMLVGAPPRNKNICVQMEQVITVAMMSRITLSLKKAGHRARGEVNRASSLSEGRNPTFFSDSFMRSVGDAEDVPPPPDAHLHALHSKQPGERIILPGRMPIQFAVPPSPQPPEMFEMIELSARNLPGKSPLQGDV</sequence>
<feature type="transmembrane region" description="Helical" evidence="1">
    <location>
        <begin position="252"/>
        <end position="272"/>
    </location>
</feature>
<feature type="transmembrane region" description="Helical" evidence="1">
    <location>
        <begin position="225"/>
        <end position="246"/>
    </location>
</feature>
<feature type="transmembrane region" description="Helical" evidence="1">
    <location>
        <begin position="284"/>
        <end position="303"/>
    </location>
</feature>
<feature type="transmembrane region" description="Helical" evidence="1">
    <location>
        <begin position="372"/>
        <end position="392"/>
    </location>
</feature>
<keyword evidence="1" id="KW-0472">Membrane</keyword>
<feature type="transmembrane region" description="Helical" evidence="1">
    <location>
        <begin position="333"/>
        <end position="352"/>
    </location>
</feature>
<accession>A0AAD7FQR2</accession>
<name>A0AAD7FQR2_MYCRO</name>
<dbReference type="Proteomes" id="UP001221757">
    <property type="component" value="Unassembled WGS sequence"/>
</dbReference>
<keyword evidence="1" id="KW-0812">Transmembrane</keyword>
<evidence type="ECO:0000313" key="3">
    <source>
        <dbReference type="EMBL" id="KAJ7637505.1"/>
    </source>
</evidence>
<dbReference type="InterPro" id="IPR045340">
    <property type="entry name" value="DUF6533"/>
</dbReference>
<protein>
    <recommendedName>
        <fullName evidence="2">DUF6533 domain-containing protein</fullName>
    </recommendedName>
</protein>
<gene>
    <name evidence="3" type="ORF">B0H17DRAFT_1217024</name>
</gene>
<proteinExistence type="predicted"/>
<evidence type="ECO:0000259" key="2">
    <source>
        <dbReference type="Pfam" id="PF20151"/>
    </source>
</evidence>
<dbReference type="Pfam" id="PF20151">
    <property type="entry name" value="DUF6533"/>
    <property type="match status" value="1"/>
</dbReference>
<evidence type="ECO:0000313" key="4">
    <source>
        <dbReference type="Proteomes" id="UP001221757"/>
    </source>
</evidence>
<keyword evidence="1" id="KW-1133">Transmembrane helix</keyword>
<dbReference type="EMBL" id="JARKIE010000454">
    <property type="protein sequence ID" value="KAJ7637505.1"/>
    <property type="molecule type" value="Genomic_DNA"/>
</dbReference>